<reference evidence="7" key="1">
    <citation type="journal article" date="2022" name="G3 (Bethesda)">
        <title>Unveiling the complete genome sequence of Alicyclobacillus acidoterrestris DSM 3922T, a taint-producing strain.</title>
        <authorList>
            <person name="Leonardo I.C."/>
            <person name="Barreto Crespo M.T."/>
            <person name="Gaspar F.B."/>
        </authorList>
    </citation>
    <scope>NUCLEOTIDE SEQUENCE [LARGE SCALE GENOMIC DNA]</scope>
    <source>
        <strain evidence="7">DSM 3922</strain>
    </source>
</reference>
<dbReference type="InterPro" id="IPR000914">
    <property type="entry name" value="SBP_5_dom"/>
</dbReference>
<dbReference type="eggNOG" id="COG4166">
    <property type="taxonomic scope" value="Bacteria"/>
</dbReference>
<dbReference type="InterPro" id="IPR030678">
    <property type="entry name" value="Peptide/Ni-bd"/>
</dbReference>
<evidence type="ECO:0000256" key="5">
    <source>
        <dbReference type="SAM" id="SignalP"/>
    </source>
</evidence>
<keyword evidence="2" id="KW-0813">Transport</keyword>
<proteinExistence type="inferred from homology"/>
<dbReference type="GO" id="GO:1904680">
    <property type="term" value="F:peptide transmembrane transporter activity"/>
    <property type="evidence" value="ECO:0007669"/>
    <property type="project" value="TreeGrafter"/>
</dbReference>
<evidence type="ECO:0000256" key="1">
    <source>
        <dbReference type="ARBA" id="ARBA00005695"/>
    </source>
</evidence>
<dbReference type="GO" id="GO:0015833">
    <property type="term" value="P:peptide transport"/>
    <property type="evidence" value="ECO:0007669"/>
    <property type="project" value="TreeGrafter"/>
</dbReference>
<name>T0BQ57_ALIAG</name>
<dbReference type="AlphaFoldDB" id="T0BQ57"/>
<dbReference type="GO" id="GO:0043190">
    <property type="term" value="C:ATP-binding cassette (ABC) transporter complex"/>
    <property type="evidence" value="ECO:0007669"/>
    <property type="project" value="InterPro"/>
</dbReference>
<feature type="signal peptide" evidence="5">
    <location>
        <begin position="1"/>
        <end position="33"/>
    </location>
</feature>
<feature type="compositionally biased region" description="Low complexity" evidence="4">
    <location>
        <begin position="31"/>
        <end position="49"/>
    </location>
</feature>
<dbReference type="GO" id="GO:0042597">
    <property type="term" value="C:periplasmic space"/>
    <property type="evidence" value="ECO:0007669"/>
    <property type="project" value="UniProtKB-ARBA"/>
</dbReference>
<dbReference type="PROSITE" id="PS51257">
    <property type="entry name" value="PROKAR_LIPOPROTEIN"/>
    <property type="match status" value="1"/>
</dbReference>
<sequence>MHAWQRQSCILLGTVAAIALLLAGCGTSPGNQAQAGAQQKGQSGASQQQTPISGGQIDVDMSDDIHSIDPAVAEDILSDEFVQSMYDQLVTYKGTTNQIVGDAAKSWEVSPDGKTYTFHLQKGITFWNGDKLTADSYIAELERILNKKIGSPGESLIDPIIEGSTAYHDGTASTIRGVSAPDPYTLKITLTKPEPFFLNILAMHFFVGIDPLWIQKVGDADFGLNKPMGTGAFEMKSNNHNTVVLTKNPHYFQKDASGNQLPYLNQIAFTYNNNEQLDAMRFERGETALLGFNTRGIPASSYQEFISNPNLKKDIVTSSAGTIWYMGLNVQQKPFTNVKVRQAVEYAIDKPFIVKLLDNQGSVANQPTPPGVFGHVNDLPADVNYTYNPTKAKQLLKASGVSLPLHVDFYCSNDAATLKIVNQIQSDLKAVGIDLNVHEDSWATFLTLNAKGNQPSFLIDWNQTYPDASDFLYTLLNSKEQPANNSTMYSNQRVDEWLNQAETDTNQTQRASLYQQVTVQAMQDATLVPLYYGKYSYAVQPWIHGYYINRNLEEDPFAHIWVDKTHQS</sequence>
<evidence type="ECO:0000313" key="6">
    <source>
        <dbReference type="EMBL" id="UNO50082.1"/>
    </source>
</evidence>
<feature type="region of interest" description="Disordered" evidence="4">
    <location>
        <begin position="31"/>
        <end position="60"/>
    </location>
</feature>
<dbReference type="PANTHER" id="PTHR30290">
    <property type="entry name" value="PERIPLASMIC BINDING COMPONENT OF ABC TRANSPORTER"/>
    <property type="match status" value="1"/>
</dbReference>
<protein>
    <submittedName>
        <fullName evidence="6">ABC transporter substrate-binding protein</fullName>
    </submittedName>
</protein>
<accession>T0BQ57</accession>
<dbReference type="Gene3D" id="3.40.190.10">
    <property type="entry name" value="Periplasmic binding protein-like II"/>
    <property type="match status" value="1"/>
</dbReference>
<dbReference type="Pfam" id="PF00496">
    <property type="entry name" value="SBP_bac_5"/>
    <property type="match status" value="1"/>
</dbReference>
<dbReference type="PIRSF" id="PIRSF002741">
    <property type="entry name" value="MppA"/>
    <property type="match status" value="1"/>
</dbReference>
<gene>
    <name evidence="6" type="ORF">K1I37_06225</name>
</gene>
<dbReference type="Proteomes" id="UP000829401">
    <property type="component" value="Chromosome"/>
</dbReference>
<accession>A0A9E6ZGF5</accession>
<dbReference type="OrthoDB" id="48318at2"/>
<comment type="similarity">
    <text evidence="1">Belongs to the bacterial solute-binding protein 5 family.</text>
</comment>
<dbReference type="EMBL" id="CP080467">
    <property type="protein sequence ID" value="UNO50082.1"/>
    <property type="molecule type" value="Genomic_DNA"/>
</dbReference>
<evidence type="ECO:0000256" key="3">
    <source>
        <dbReference type="ARBA" id="ARBA00022729"/>
    </source>
</evidence>
<feature type="chain" id="PRO_5043668740" evidence="5">
    <location>
        <begin position="34"/>
        <end position="568"/>
    </location>
</feature>
<dbReference type="KEGG" id="aaco:K1I37_06225"/>
<dbReference type="PANTHER" id="PTHR30290:SF9">
    <property type="entry name" value="OLIGOPEPTIDE-BINDING PROTEIN APPA"/>
    <property type="match status" value="1"/>
</dbReference>
<dbReference type="SUPFAM" id="SSF53850">
    <property type="entry name" value="Periplasmic binding protein-like II"/>
    <property type="match status" value="1"/>
</dbReference>
<organism evidence="6 7">
    <name type="scientific">Alicyclobacillus acidoterrestris (strain ATCC 49025 / DSM 3922 / CIP 106132 / NCIMB 13137 / GD3B)</name>
    <dbReference type="NCBI Taxonomy" id="1356854"/>
    <lineage>
        <taxon>Bacteria</taxon>
        <taxon>Bacillati</taxon>
        <taxon>Bacillota</taxon>
        <taxon>Bacilli</taxon>
        <taxon>Bacillales</taxon>
        <taxon>Alicyclobacillaceae</taxon>
        <taxon>Alicyclobacillus</taxon>
    </lineage>
</organism>
<dbReference type="Gene3D" id="3.10.105.10">
    <property type="entry name" value="Dipeptide-binding Protein, Domain 3"/>
    <property type="match status" value="1"/>
</dbReference>
<evidence type="ECO:0000313" key="7">
    <source>
        <dbReference type="Proteomes" id="UP000829401"/>
    </source>
</evidence>
<evidence type="ECO:0000256" key="4">
    <source>
        <dbReference type="SAM" id="MobiDB-lite"/>
    </source>
</evidence>
<dbReference type="InterPro" id="IPR039424">
    <property type="entry name" value="SBP_5"/>
</dbReference>
<evidence type="ECO:0000256" key="2">
    <source>
        <dbReference type="ARBA" id="ARBA00022448"/>
    </source>
</evidence>
<keyword evidence="3 5" id="KW-0732">Signal</keyword>
<keyword evidence="7" id="KW-1185">Reference proteome</keyword>
<dbReference type="RefSeq" id="WP_021297945.1">
    <property type="nucleotide sequence ID" value="NZ_AURB01000165.1"/>
</dbReference>
<dbReference type="CDD" id="cd00995">
    <property type="entry name" value="PBP2_NikA_DppA_OppA_like"/>
    <property type="match status" value="1"/>
</dbReference>
<dbReference type="STRING" id="1356854.N007_13935"/>